<evidence type="ECO:0000256" key="9">
    <source>
        <dbReference type="ARBA" id="ARBA00022801"/>
    </source>
</evidence>
<dbReference type="Gene3D" id="3.60.15.10">
    <property type="entry name" value="Ribonuclease Z/Hydroxyacylglutathione hydrolase-like"/>
    <property type="match status" value="2"/>
</dbReference>
<evidence type="ECO:0000313" key="15">
    <source>
        <dbReference type="Proteomes" id="UP001412239"/>
    </source>
</evidence>
<evidence type="ECO:0000256" key="2">
    <source>
        <dbReference type="ARBA" id="ARBA00001947"/>
    </source>
</evidence>
<feature type="domain" description="Metallo-beta-lactamase" evidence="12">
    <location>
        <begin position="557"/>
        <end position="773"/>
    </location>
</feature>
<comment type="cofactor">
    <cofactor evidence="2">
        <name>Zn(2+)</name>
        <dbReference type="ChEBI" id="CHEBI:29105"/>
    </cofactor>
</comment>
<dbReference type="PANTHER" id="PTHR12553:SF49">
    <property type="entry name" value="ZINC PHOSPHODIESTERASE ELAC PROTEIN 2"/>
    <property type="match status" value="1"/>
</dbReference>
<keyword evidence="15" id="KW-1185">Reference proteome</keyword>
<feature type="region of interest" description="Disordered" evidence="11">
    <location>
        <begin position="210"/>
        <end position="285"/>
    </location>
</feature>
<evidence type="ECO:0000256" key="3">
    <source>
        <dbReference type="ARBA" id="ARBA00007823"/>
    </source>
</evidence>
<evidence type="ECO:0000256" key="5">
    <source>
        <dbReference type="ARBA" id="ARBA00022694"/>
    </source>
</evidence>
<accession>A0A292PWU8</accession>
<dbReference type="SUPFAM" id="SSF56281">
    <property type="entry name" value="Metallo-hydrolase/oxidoreductase"/>
    <property type="match status" value="2"/>
</dbReference>
<dbReference type="InterPro" id="IPR036866">
    <property type="entry name" value="RibonucZ/Hydroxyglut_hydro"/>
</dbReference>
<dbReference type="Pfam" id="PF12706">
    <property type="entry name" value="Lactamase_B_2"/>
    <property type="match status" value="1"/>
</dbReference>
<feature type="region of interest" description="Disordered" evidence="11">
    <location>
        <begin position="79"/>
        <end position="98"/>
    </location>
</feature>
<dbReference type="InterPro" id="IPR027794">
    <property type="entry name" value="tRNase_Z_dom"/>
</dbReference>
<proteinExistence type="inferred from homology"/>
<dbReference type="EC" id="3.1.26.11" evidence="4"/>
<reference evidence="14" key="1">
    <citation type="submission" date="2015-10" db="EMBL/GenBank/DDBJ databases">
        <authorList>
            <person name="Regsiter A."/>
            <person name="william w."/>
        </authorList>
    </citation>
    <scope>NUCLEOTIDE SEQUENCE</scope>
    <source>
        <strain evidence="14">Montdore</strain>
    </source>
</reference>
<dbReference type="Proteomes" id="UP001412239">
    <property type="component" value="Unassembled WGS sequence"/>
</dbReference>
<protein>
    <recommendedName>
        <fullName evidence="4">ribonuclease Z</fullName>
        <ecNumber evidence="4">3.1.26.11</ecNumber>
    </recommendedName>
</protein>
<keyword evidence="8" id="KW-0255">Endonuclease</keyword>
<feature type="compositionally biased region" description="Basic residues" evidence="11">
    <location>
        <begin position="860"/>
        <end position="869"/>
    </location>
</feature>
<evidence type="ECO:0000256" key="10">
    <source>
        <dbReference type="ARBA" id="ARBA00022833"/>
    </source>
</evidence>
<evidence type="ECO:0000313" key="14">
    <source>
        <dbReference type="EMBL" id="CUS11594.1"/>
    </source>
</evidence>
<dbReference type="InterPro" id="IPR047151">
    <property type="entry name" value="RNZ2-like"/>
</dbReference>
<organism evidence="14 15">
    <name type="scientific">Tuber aestivum</name>
    <name type="common">summer truffle</name>
    <dbReference type="NCBI Taxonomy" id="59557"/>
    <lineage>
        <taxon>Eukaryota</taxon>
        <taxon>Fungi</taxon>
        <taxon>Dikarya</taxon>
        <taxon>Ascomycota</taxon>
        <taxon>Pezizomycotina</taxon>
        <taxon>Pezizomycetes</taxon>
        <taxon>Pezizales</taxon>
        <taxon>Tuberaceae</taxon>
        <taxon>Tuber</taxon>
    </lineage>
</organism>
<dbReference type="EMBL" id="LN891016">
    <property type="protein sequence ID" value="CUS11594.1"/>
    <property type="molecule type" value="Genomic_DNA"/>
</dbReference>
<evidence type="ECO:0000256" key="4">
    <source>
        <dbReference type="ARBA" id="ARBA00012477"/>
    </source>
</evidence>
<keyword evidence="10" id="KW-0862">Zinc</keyword>
<evidence type="ECO:0000256" key="6">
    <source>
        <dbReference type="ARBA" id="ARBA00022722"/>
    </source>
</evidence>
<dbReference type="PANTHER" id="PTHR12553">
    <property type="entry name" value="ZINC PHOSPHODIESTERASE ELAC PROTEIN 2"/>
    <property type="match status" value="1"/>
</dbReference>
<evidence type="ECO:0000256" key="11">
    <source>
        <dbReference type="SAM" id="MobiDB-lite"/>
    </source>
</evidence>
<dbReference type="GO" id="GO:0005739">
    <property type="term" value="C:mitochondrion"/>
    <property type="evidence" value="ECO:0007669"/>
    <property type="project" value="TreeGrafter"/>
</dbReference>
<evidence type="ECO:0000259" key="12">
    <source>
        <dbReference type="Pfam" id="PF12706"/>
    </source>
</evidence>
<dbReference type="InterPro" id="IPR001279">
    <property type="entry name" value="Metallo-B-lactamas"/>
</dbReference>
<comment type="similarity">
    <text evidence="3">Belongs to the RNase Z family.</text>
</comment>
<evidence type="ECO:0000256" key="8">
    <source>
        <dbReference type="ARBA" id="ARBA00022759"/>
    </source>
</evidence>
<dbReference type="GO" id="GO:0046872">
    <property type="term" value="F:metal ion binding"/>
    <property type="evidence" value="ECO:0007669"/>
    <property type="project" value="UniProtKB-KW"/>
</dbReference>
<keyword evidence="5" id="KW-0819">tRNA processing</keyword>
<name>A0A292PWU8_9PEZI</name>
<comment type="catalytic activity">
    <reaction evidence="1">
        <text>Endonucleolytic cleavage of RNA, removing extra 3' nucleotides from tRNA precursor, generating 3' termini of tRNAs. A 3'-hydroxy group is left at the tRNA terminus and a 5'-phosphoryl group is left at the trailer molecule.</text>
        <dbReference type="EC" id="3.1.26.11"/>
    </reaction>
</comment>
<evidence type="ECO:0000256" key="1">
    <source>
        <dbReference type="ARBA" id="ARBA00000402"/>
    </source>
</evidence>
<dbReference type="CDD" id="cd07718">
    <property type="entry name" value="RNaseZ_ELAC1_ELAC2-C-term-like_MBL-fold"/>
    <property type="match status" value="1"/>
</dbReference>
<dbReference type="GO" id="GO:1990180">
    <property type="term" value="P:mitochondrial tRNA 3'-end processing"/>
    <property type="evidence" value="ECO:0007669"/>
    <property type="project" value="TreeGrafter"/>
</dbReference>
<feature type="region of interest" description="Disordered" evidence="11">
    <location>
        <begin position="828"/>
        <end position="869"/>
    </location>
</feature>
<sequence length="869" mass="96151">MHGCNHAHLRSPGTCILHFDGKRYLFGHIGERAQRALVEQTIRLTKISDIFLSGRTEWQNTGGFVVLILTMADQDAAEVSDSLGNPQGGTKKRKPLERKGVTVHGGENLLHTLATTRPFVFRRAMNLRPREIPVVESAEGKKKQAIGASYFRDENLIVHALHIYPEEDLRNSTEEIKAGSPSVVGKVDRETILRSVVEQMFCSDWSMDTMAEEGDPLDAPGPSTDTSVESLPTSSSSPDMSRSRSTSPSKRSKLIPERDPNLSTTLPPPGKTRAPWPASTVHSLPRSRPTRISLSYIVTLHPKRGKFPPVKARELGVIPGPDFSRLTAGEAITTPNGNVVQPADVMEPVRPGTGVAVCDLPDTGYIKDFLEKEEWKDTEKVRTEIGCFFWILGSGVSANERLRSFMKQMGHSKHVISAPDVCPNAITFKGGAKSSTKLNLLDEKFFALPYSSVRVPSQVDEFMEPAKPGMIFRIEPRWEFDTKAVKPPFSREAILQEAEPAYVELARIARESKIKNPGDDSPWKDVEVITLGTGSALPSKYRNVSATLVKLPGAGSILLDAGENTLGQPRRLYDPTGLKAALGDLKGLYISHLHADQHLGFSAVLKAWYNEVYPLANSEANQLMNVVASWKFLVWLREYADVEEFGFSKIRFISCEDLLRKNLNKPNHLTAHLPEVLDSLSLAPIQTSRAVHCLSSFTTSWTWSNGFKIAYSGDTRPTKGFVEIGQNSTVLLHEATFDDELLPEAIAKKHSTTSEAINAGKEMGAKNIILTHFSQRYPRLPILSAVEENGPEVLIAFDLCRVRLGDVKRFGAFIPALKEFYEEADEEKIEGVEEVEEEPVVEEKKGKVGKARGYKPGGNKSKKKSDKRA</sequence>
<keyword evidence="7" id="KW-0479">Metal-binding</keyword>
<feature type="domain" description="tRNase Z endonuclease" evidence="13">
    <location>
        <begin position="11"/>
        <end position="63"/>
    </location>
</feature>
<gene>
    <name evidence="14" type="ORF">GSTUAT00004286001</name>
</gene>
<evidence type="ECO:0000256" key="7">
    <source>
        <dbReference type="ARBA" id="ARBA00022723"/>
    </source>
</evidence>
<dbReference type="AlphaFoldDB" id="A0A292PWU8"/>
<evidence type="ECO:0000259" key="13">
    <source>
        <dbReference type="Pfam" id="PF13691"/>
    </source>
</evidence>
<dbReference type="GO" id="GO:0042781">
    <property type="term" value="F:3'-tRNA processing endoribonuclease activity"/>
    <property type="evidence" value="ECO:0007669"/>
    <property type="project" value="UniProtKB-EC"/>
</dbReference>
<feature type="compositionally biased region" description="Acidic residues" evidence="11">
    <location>
        <begin position="828"/>
        <end position="840"/>
    </location>
</feature>
<feature type="compositionally biased region" description="Low complexity" evidence="11">
    <location>
        <begin position="226"/>
        <end position="249"/>
    </location>
</feature>
<keyword evidence="9" id="KW-0378">Hydrolase</keyword>
<dbReference type="Pfam" id="PF13691">
    <property type="entry name" value="Lactamase_B_4"/>
    <property type="match status" value="1"/>
</dbReference>
<keyword evidence="6" id="KW-0540">Nuclease</keyword>